<accession>A0A507E537</accession>
<dbReference type="Gene3D" id="2.130.10.10">
    <property type="entry name" value="YVTN repeat-like/Quinoprotein amine dehydrogenase"/>
    <property type="match status" value="1"/>
</dbReference>
<dbReference type="InterPro" id="IPR024977">
    <property type="entry name" value="Apc4-like_WD40_dom"/>
</dbReference>
<evidence type="ECO:0000259" key="7">
    <source>
        <dbReference type="Pfam" id="PF12894"/>
    </source>
</evidence>
<name>A0A507E537_9FUNG</name>
<dbReference type="Pfam" id="PF12896">
    <property type="entry name" value="ANAPC4"/>
    <property type="match status" value="1"/>
</dbReference>
<evidence type="ECO:0000256" key="5">
    <source>
        <dbReference type="ARBA" id="ARBA00023306"/>
    </source>
</evidence>
<keyword evidence="6" id="KW-0853">WD repeat</keyword>
<evidence type="ECO:0000313" key="10">
    <source>
        <dbReference type="Proteomes" id="UP000318582"/>
    </source>
</evidence>
<evidence type="ECO:0000259" key="8">
    <source>
        <dbReference type="Pfam" id="PF12896"/>
    </source>
</evidence>
<dbReference type="GO" id="GO:0031145">
    <property type="term" value="P:anaphase-promoting complex-dependent catabolic process"/>
    <property type="evidence" value="ECO:0007669"/>
    <property type="project" value="InterPro"/>
</dbReference>
<dbReference type="STRING" id="109895.A0A507E537"/>
<dbReference type="EMBL" id="QEAQ01000028">
    <property type="protein sequence ID" value="TPX59183.1"/>
    <property type="molecule type" value="Genomic_DNA"/>
</dbReference>
<organism evidence="9 10">
    <name type="scientific">Powellomyces hirtus</name>
    <dbReference type="NCBI Taxonomy" id="109895"/>
    <lineage>
        <taxon>Eukaryota</taxon>
        <taxon>Fungi</taxon>
        <taxon>Fungi incertae sedis</taxon>
        <taxon>Chytridiomycota</taxon>
        <taxon>Chytridiomycota incertae sedis</taxon>
        <taxon>Chytridiomycetes</taxon>
        <taxon>Spizellomycetales</taxon>
        <taxon>Powellomycetaceae</taxon>
        <taxon>Powellomyces</taxon>
    </lineage>
</organism>
<keyword evidence="10" id="KW-1185">Reference proteome</keyword>
<keyword evidence="2" id="KW-0132">Cell division</keyword>
<dbReference type="InterPro" id="IPR024790">
    <property type="entry name" value="APC4_long_dom"/>
</dbReference>
<dbReference type="GO" id="GO:0051301">
    <property type="term" value="P:cell division"/>
    <property type="evidence" value="ECO:0007669"/>
    <property type="project" value="UniProtKB-KW"/>
</dbReference>
<feature type="domain" description="Anaphase-promoting complex subunit 4 long" evidence="8">
    <location>
        <begin position="233"/>
        <end position="424"/>
    </location>
</feature>
<dbReference type="Pfam" id="PF12894">
    <property type="entry name" value="ANAPC4_WD40"/>
    <property type="match status" value="1"/>
</dbReference>
<evidence type="ECO:0000256" key="1">
    <source>
        <dbReference type="ARBA" id="ARBA00016067"/>
    </source>
</evidence>
<dbReference type="Proteomes" id="UP000318582">
    <property type="component" value="Unassembled WGS sequence"/>
</dbReference>
<evidence type="ECO:0000313" key="9">
    <source>
        <dbReference type="EMBL" id="TPX59183.1"/>
    </source>
</evidence>
<dbReference type="InterPro" id="IPR036322">
    <property type="entry name" value="WD40_repeat_dom_sf"/>
</dbReference>
<dbReference type="GO" id="GO:0005680">
    <property type="term" value="C:anaphase-promoting complex"/>
    <property type="evidence" value="ECO:0007669"/>
    <property type="project" value="InterPro"/>
</dbReference>
<keyword evidence="3" id="KW-0498">Mitosis</keyword>
<gene>
    <name evidence="9" type="ORF">PhCBS80983_g02640</name>
</gene>
<dbReference type="GO" id="GO:0070979">
    <property type="term" value="P:protein K11-linked ubiquitination"/>
    <property type="evidence" value="ECO:0007669"/>
    <property type="project" value="TreeGrafter"/>
</dbReference>
<dbReference type="AlphaFoldDB" id="A0A507E537"/>
<dbReference type="PROSITE" id="PS50082">
    <property type="entry name" value="WD_REPEATS_2"/>
    <property type="match status" value="1"/>
</dbReference>
<protein>
    <recommendedName>
        <fullName evidence="1">Anaphase-promoting complex subunit 4</fullName>
    </recommendedName>
</protein>
<dbReference type="InterPro" id="IPR015943">
    <property type="entry name" value="WD40/YVTN_repeat-like_dom_sf"/>
</dbReference>
<dbReference type="InterPro" id="IPR024789">
    <property type="entry name" value="APC4"/>
</dbReference>
<feature type="repeat" description="WD" evidence="6">
    <location>
        <begin position="60"/>
        <end position="94"/>
    </location>
</feature>
<dbReference type="InterPro" id="IPR001680">
    <property type="entry name" value="WD40_rpt"/>
</dbReference>
<sequence length="691" mass="76663">MYGFSKWTEQAFQNSIKLLRWCPNKDLLAVLHDSSDVEVFRLPSWTVVCTLSDPRATASISAISWKPDGKSLATGYSDGTVKVFDVETGTQQCVLQGGSAELACLEWMKWGTVAPEHQRNISLFAGFDESHLGPLPKLDSLSADEHALHAGRTLVGESESDLDVLLMPDVDGNVNLSIAGRLPAGSVSLQDPYQAVAPPRFLQTWLAPDLSSFSTVLARTTTTENRTIEEISLIDFATQLSGTHRAPLQALAAHLAHVDILLDYVGTALNALDKEWRGVQELAQTERAAFRAIMDEHAVQSDLGGELLHLLLVGTPGMILEPYLVQRLNNNNGLKTWHKAFEAGMQNVRRLACLHILPAMERLILHLDGLKGHGSIEVNLEEVQTIAKTIRMLAMYVENLQSESLCTSKSFVELVKWLGAVCHGIESDVPAETEMADVSQVKAFICQHLQSEKYRTAEPFPRDMTFSFDPSEETKSENYTKEALERIRGCNKRLTRAAAQPSLTMKDSLCIYQYPVSSTKSGHATRSSARQIDDFEYIAIHFESAAESGNICRHRSAHHESEYREIAYARLMSQSGDAVVRDVTGLEMFDDDRLVVLHGHQVSTYLHRNIMAFQHLPPGMESVGVFNILMNSVDFELPCLDAETTTELDDEFGTLAVNEGKETLAVLGADRRSIAVYITNEDEDDRSEDEE</sequence>
<evidence type="ECO:0000256" key="3">
    <source>
        <dbReference type="ARBA" id="ARBA00022776"/>
    </source>
</evidence>
<dbReference type="PANTHER" id="PTHR13260">
    <property type="entry name" value="ANAPHASE PROMOTING COMPLEX SUBUNIT 4 APC4"/>
    <property type="match status" value="1"/>
</dbReference>
<evidence type="ECO:0000256" key="2">
    <source>
        <dbReference type="ARBA" id="ARBA00022618"/>
    </source>
</evidence>
<keyword evidence="4" id="KW-0833">Ubl conjugation pathway</keyword>
<dbReference type="GO" id="GO:0034399">
    <property type="term" value="C:nuclear periphery"/>
    <property type="evidence" value="ECO:0007669"/>
    <property type="project" value="TreeGrafter"/>
</dbReference>
<proteinExistence type="predicted"/>
<dbReference type="PANTHER" id="PTHR13260:SF0">
    <property type="entry name" value="ANAPHASE-PROMOTING COMPLEX SUBUNIT 4"/>
    <property type="match status" value="1"/>
</dbReference>
<reference evidence="9 10" key="1">
    <citation type="journal article" date="2019" name="Sci. Rep.">
        <title>Comparative genomics of chytrid fungi reveal insights into the obligate biotrophic and pathogenic lifestyle of Synchytrium endobioticum.</title>
        <authorList>
            <person name="van de Vossenberg B.T.L.H."/>
            <person name="Warris S."/>
            <person name="Nguyen H.D.T."/>
            <person name="van Gent-Pelzer M.P.E."/>
            <person name="Joly D.L."/>
            <person name="van de Geest H.C."/>
            <person name="Bonants P.J.M."/>
            <person name="Smith D.S."/>
            <person name="Levesque C.A."/>
            <person name="van der Lee T.A.J."/>
        </authorList>
    </citation>
    <scope>NUCLEOTIDE SEQUENCE [LARGE SCALE GENOMIC DNA]</scope>
    <source>
        <strain evidence="9 10">CBS 809.83</strain>
    </source>
</reference>
<keyword evidence="5" id="KW-0131">Cell cycle</keyword>
<evidence type="ECO:0000256" key="6">
    <source>
        <dbReference type="PROSITE-ProRule" id="PRU00221"/>
    </source>
</evidence>
<dbReference type="SMART" id="SM00320">
    <property type="entry name" value="WD40"/>
    <property type="match status" value="1"/>
</dbReference>
<dbReference type="SUPFAM" id="SSF50978">
    <property type="entry name" value="WD40 repeat-like"/>
    <property type="match status" value="1"/>
</dbReference>
<comment type="caution">
    <text evidence="9">The sequence shown here is derived from an EMBL/GenBank/DDBJ whole genome shotgun (WGS) entry which is preliminary data.</text>
</comment>
<feature type="domain" description="Anaphase-promoting complex subunit 4-like WD40" evidence="7">
    <location>
        <begin position="19"/>
        <end position="109"/>
    </location>
</feature>
<evidence type="ECO:0000256" key="4">
    <source>
        <dbReference type="ARBA" id="ARBA00022786"/>
    </source>
</evidence>